<sequence>MALEDGLENESLVDGNAGHTEVEPSSYWRRFRPGWRTGILLFSALMVCVAFTPRCLKSIHFLEGLLPDGFRSLEVEFGHSQELPLVELGHISKAAGKVLCVVDVAQSVGRVLLLGNSIAAITINCDFGRIKRVNKRPVTQDERQTCAITIIGALVNTALGLGAASSSVSTCSGSLNVPANCAANINGFIGNVLVLAGTAMSADLSCPRNPADTVKREKARIEQAKEAAQEAARKWLRNAGQDVSHLPAPPAALPADTVYRQIDRCVGHLDLATTFVMKAGVIIADSTMHCAADYIEDSDDERVCAIDIIGLTGVLSLATRFYSLALRS</sequence>
<evidence type="ECO:0000313" key="4">
    <source>
        <dbReference type="Proteomes" id="UP000601435"/>
    </source>
</evidence>
<evidence type="ECO:0000256" key="1">
    <source>
        <dbReference type="SAM" id="Coils"/>
    </source>
</evidence>
<name>A0A812QC71_9DINO</name>
<dbReference type="OrthoDB" id="423232at2759"/>
<accession>A0A812QC71</accession>
<dbReference type="EMBL" id="CAJNJA010016069">
    <property type="protein sequence ID" value="CAE7373791.1"/>
    <property type="molecule type" value="Genomic_DNA"/>
</dbReference>
<reference evidence="3" key="1">
    <citation type="submission" date="2021-02" db="EMBL/GenBank/DDBJ databases">
        <authorList>
            <person name="Dougan E. K."/>
            <person name="Rhodes N."/>
            <person name="Thang M."/>
            <person name="Chan C."/>
        </authorList>
    </citation>
    <scope>NUCLEOTIDE SEQUENCE</scope>
</reference>
<dbReference type="AlphaFoldDB" id="A0A812QC71"/>
<protein>
    <submittedName>
        <fullName evidence="3">Cta4 protein</fullName>
    </submittedName>
</protein>
<organism evidence="3 4">
    <name type="scientific">Symbiodinium necroappetens</name>
    <dbReference type="NCBI Taxonomy" id="1628268"/>
    <lineage>
        <taxon>Eukaryota</taxon>
        <taxon>Sar</taxon>
        <taxon>Alveolata</taxon>
        <taxon>Dinophyceae</taxon>
        <taxon>Suessiales</taxon>
        <taxon>Symbiodiniaceae</taxon>
        <taxon>Symbiodinium</taxon>
    </lineage>
</organism>
<gene>
    <name evidence="3" type="primary">cta4</name>
    <name evidence="3" type="ORF">SNEC2469_LOCUS10068</name>
</gene>
<feature type="non-terminal residue" evidence="3">
    <location>
        <position position="1"/>
    </location>
</feature>
<proteinExistence type="predicted"/>
<keyword evidence="4" id="KW-1185">Reference proteome</keyword>
<dbReference type="Proteomes" id="UP000601435">
    <property type="component" value="Unassembled WGS sequence"/>
</dbReference>
<keyword evidence="1" id="KW-0175">Coiled coil</keyword>
<evidence type="ECO:0000256" key="2">
    <source>
        <dbReference type="SAM" id="MobiDB-lite"/>
    </source>
</evidence>
<feature type="coiled-coil region" evidence="1">
    <location>
        <begin position="211"/>
        <end position="238"/>
    </location>
</feature>
<comment type="caution">
    <text evidence="3">The sequence shown here is derived from an EMBL/GenBank/DDBJ whole genome shotgun (WGS) entry which is preliminary data.</text>
</comment>
<feature type="region of interest" description="Disordered" evidence="2">
    <location>
        <begin position="1"/>
        <end position="21"/>
    </location>
</feature>
<evidence type="ECO:0000313" key="3">
    <source>
        <dbReference type="EMBL" id="CAE7373791.1"/>
    </source>
</evidence>